<dbReference type="InterPro" id="IPR006311">
    <property type="entry name" value="TAT_signal"/>
</dbReference>
<dbReference type="PANTHER" id="PTHR43400">
    <property type="entry name" value="FUMARATE REDUCTASE"/>
    <property type="match status" value="1"/>
</dbReference>
<evidence type="ECO:0000313" key="8">
    <source>
        <dbReference type="EMBL" id="OUT07415.1"/>
    </source>
</evidence>
<dbReference type="AlphaFoldDB" id="A0A1Y5MNZ3"/>
<organism evidence="8 9">
    <name type="scientific">Campylobacter concisus</name>
    <dbReference type="NCBI Taxonomy" id="199"/>
    <lineage>
        <taxon>Bacteria</taxon>
        <taxon>Pseudomonadati</taxon>
        <taxon>Campylobacterota</taxon>
        <taxon>Epsilonproteobacteria</taxon>
        <taxon>Campylobacterales</taxon>
        <taxon>Campylobacteraceae</taxon>
        <taxon>Campylobacter</taxon>
    </lineage>
</organism>
<dbReference type="NCBIfam" id="TIGR01813">
    <property type="entry name" value="flavo_cyto_c"/>
    <property type="match status" value="1"/>
</dbReference>
<name>A0A1Y5MNZ3_9BACT</name>
<keyword evidence="2" id="KW-0500">Molybdenum</keyword>
<evidence type="ECO:0000256" key="4">
    <source>
        <dbReference type="ARBA" id="ARBA00022827"/>
    </source>
</evidence>
<dbReference type="InterPro" id="IPR019546">
    <property type="entry name" value="TAT_signal_bac_arc"/>
</dbReference>
<feature type="domain" description="FAD-dependent oxidoreductase 2 FAD-binding" evidence="7">
    <location>
        <begin position="46"/>
        <end position="504"/>
    </location>
</feature>
<evidence type="ECO:0000256" key="2">
    <source>
        <dbReference type="ARBA" id="ARBA00022505"/>
    </source>
</evidence>
<keyword evidence="3 6" id="KW-0285">Flavoprotein</keyword>
<keyword evidence="5 6" id="KW-0560">Oxidoreductase</keyword>
<dbReference type="RefSeq" id="WP_087583390.1">
    <property type="nucleotide sequence ID" value="NZ_NDYN01000006.1"/>
</dbReference>
<dbReference type="InterPro" id="IPR036188">
    <property type="entry name" value="FAD/NAD-bd_sf"/>
</dbReference>
<dbReference type="SUPFAM" id="SSF51905">
    <property type="entry name" value="FAD/NAD(P)-binding domain"/>
    <property type="match status" value="1"/>
</dbReference>
<evidence type="ECO:0000256" key="1">
    <source>
        <dbReference type="ARBA" id="ARBA00001974"/>
    </source>
</evidence>
<dbReference type="PANTHER" id="PTHR43400:SF7">
    <property type="entry name" value="FAD-DEPENDENT OXIDOREDUCTASE 2 FAD BINDING DOMAIN-CONTAINING PROTEIN"/>
    <property type="match status" value="1"/>
</dbReference>
<dbReference type="InterPro" id="IPR027477">
    <property type="entry name" value="Succ_DH/fumarate_Rdtase_cat_sf"/>
</dbReference>
<accession>A0A1Y5MNZ3</accession>
<dbReference type="EMBL" id="NDYN01000006">
    <property type="protein sequence ID" value="OUT07415.1"/>
    <property type="molecule type" value="Genomic_DNA"/>
</dbReference>
<keyword evidence="4 6" id="KW-0274">FAD</keyword>
<dbReference type="Gene3D" id="3.50.50.60">
    <property type="entry name" value="FAD/NAD(P)-binding domain"/>
    <property type="match status" value="1"/>
</dbReference>
<evidence type="ECO:0000259" key="7">
    <source>
        <dbReference type="Pfam" id="PF00890"/>
    </source>
</evidence>
<dbReference type="Gene3D" id="3.90.700.10">
    <property type="entry name" value="Succinate dehydrogenase/fumarate reductase flavoprotein, catalytic domain"/>
    <property type="match status" value="1"/>
</dbReference>
<evidence type="ECO:0000256" key="3">
    <source>
        <dbReference type="ARBA" id="ARBA00022630"/>
    </source>
</evidence>
<gene>
    <name evidence="8" type="ORF">B9N65_07305</name>
</gene>
<dbReference type="SUPFAM" id="SSF56425">
    <property type="entry name" value="Succinate dehydrogenase/fumarate reductase flavoprotein, catalytic domain"/>
    <property type="match status" value="1"/>
</dbReference>
<proteinExistence type="inferred from homology"/>
<dbReference type="Pfam" id="PF00890">
    <property type="entry name" value="FAD_binding_2"/>
    <property type="match status" value="1"/>
</dbReference>
<protein>
    <submittedName>
        <fullName evidence="8">Flavocytochrome c</fullName>
    </submittedName>
</protein>
<dbReference type="InterPro" id="IPR010960">
    <property type="entry name" value="Flavocytochrome_c"/>
</dbReference>
<dbReference type="PROSITE" id="PS51318">
    <property type="entry name" value="TAT"/>
    <property type="match status" value="1"/>
</dbReference>
<evidence type="ECO:0000313" key="9">
    <source>
        <dbReference type="Proteomes" id="UP000196317"/>
    </source>
</evidence>
<dbReference type="NCBIfam" id="TIGR01409">
    <property type="entry name" value="TAT_signal_seq"/>
    <property type="match status" value="1"/>
</dbReference>
<dbReference type="Proteomes" id="UP000196317">
    <property type="component" value="Unassembled WGS sequence"/>
</dbReference>
<sequence length="521" mass="55978">MKNSGLSRRDFVKFSAIGATALGMGATNLMASPMNEKDVKWDEEYDVVIIGSGFAALAAGVTSAKKGNKVVLIEKMGRTGGNSVINGGIFAVPNSDMQKKAGIRDSTELFIKDCLKAGRGINHVDLLAKIGERAQDAYKLTLDCGAKYIDQITHAGGHSVPRSLQTEVGSGAGIVLPMTATFEKLEGASIKKRTKFDDFVFDDKGAVVGVIVRENYKFDGNLMSDDVENKGGDTKYIKAKKGVVLAAGGFCRDKIFRRLQDPRITPETDSTNQPGSTAGALLAAFRAGAYPVQPSWIQYGPWGCADETGFGVGSMFNVNGAFPFGISVDPRTGKRYMNELADRRTRTEAMFKVIHEKGEDDKNFPINFCDSRALPHMLPAHYEKAIAAGICKKFDTLDALAAEYKIPVDELKKTVARYNEFVKKGVDEDFGKPVVATTTKGIDISVPPFYAERGTPKVHHTMGGLNINTKAQVMNSQTAMPIPNLYAAGEITGGVHGASRLGSVAITDCLTFGMIAAETIG</sequence>
<dbReference type="InterPro" id="IPR050315">
    <property type="entry name" value="FAD-oxidoreductase_2"/>
</dbReference>
<comment type="cofactor">
    <cofactor evidence="1">
        <name>FAD</name>
        <dbReference type="ChEBI" id="CHEBI:57692"/>
    </cofactor>
</comment>
<evidence type="ECO:0000256" key="6">
    <source>
        <dbReference type="RuleBase" id="RU366062"/>
    </source>
</evidence>
<evidence type="ECO:0000256" key="5">
    <source>
        <dbReference type="ARBA" id="ARBA00023002"/>
    </source>
</evidence>
<reference evidence="8 9" key="1">
    <citation type="submission" date="2017-04" db="EMBL/GenBank/DDBJ databases">
        <title>Complete genome of Campylobacter concisus ATCC 33237T and draft genomes for an additional eight well characterized C. concisus strains.</title>
        <authorList>
            <person name="Cornelius A.J."/>
            <person name="Miller W.G."/>
            <person name="Lastovica A.J."/>
            <person name="On S.L."/>
            <person name="French N.P."/>
            <person name="Vandenberg O."/>
            <person name="Biggs P.J."/>
        </authorList>
    </citation>
    <scope>NUCLEOTIDE SEQUENCE [LARGE SCALE GENOMIC DNA]</scope>
    <source>
        <strain evidence="8 9">CCUG 19995</strain>
    </source>
</reference>
<dbReference type="GO" id="GO:0016491">
    <property type="term" value="F:oxidoreductase activity"/>
    <property type="evidence" value="ECO:0007669"/>
    <property type="project" value="UniProtKB-KW"/>
</dbReference>
<dbReference type="GO" id="GO:0010181">
    <property type="term" value="F:FMN binding"/>
    <property type="evidence" value="ECO:0007669"/>
    <property type="project" value="InterPro"/>
</dbReference>
<comment type="caution">
    <text evidence="8">The sequence shown here is derived from an EMBL/GenBank/DDBJ whole genome shotgun (WGS) entry which is preliminary data.</text>
</comment>
<dbReference type="InterPro" id="IPR003953">
    <property type="entry name" value="FAD-dep_OxRdtase_2_FAD-bd"/>
</dbReference>
<comment type="similarity">
    <text evidence="6">Belongs to the FAD-dependent oxidoreductase 2 family. FRD/SDH subfamily.</text>
</comment>